<reference evidence="12" key="1">
    <citation type="journal article" date="2021" name="Mol. Ecol. Resour.">
        <title>Apolygus lucorum genome provides insights into omnivorousness and mesophyll feeding.</title>
        <authorList>
            <person name="Liu Y."/>
            <person name="Liu H."/>
            <person name="Wang H."/>
            <person name="Huang T."/>
            <person name="Liu B."/>
            <person name="Yang B."/>
            <person name="Yin L."/>
            <person name="Li B."/>
            <person name="Zhang Y."/>
            <person name="Zhang S."/>
            <person name="Jiang F."/>
            <person name="Zhang X."/>
            <person name="Ren Y."/>
            <person name="Wang B."/>
            <person name="Wang S."/>
            <person name="Lu Y."/>
            <person name="Wu K."/>
            <person name="Fan W."/>
            <person name="Wang G."/>
        </authorList>
    </citation>
    <scope>NUCLEOTIDE SEQUENCE</scope>
    <source>
        <strain evidence="12">12Hb</strain>
    </source>
</reference>
<dbReference type="GO" id="GO:0005664">
    <property type="term" value="C:nuclear origin of replication recognition complex"/>
    <property type="evidence" value="ECO:0007669"/>
    <property type="project" value="TreeGrafter"/>
</dbReference>
<keyword evidence="7" id="KW-0238">DNA-binding</keyword>
<dbReference type="GO" id="GO:0005524">
    <property type="term" value="F:ATP binding"/>
    <property type="evidence" value="ECO:0007669"/>
    <property type="project" value="UniProtKB-KW"/>
</dbReference>
<dbReference type="PANTHER" id="PTHR12087">
    <property type="entry name" value="ORIGIN RECOGNITION COMPLEX SUBUNIT 4"/>
    <property type="match status" value="1"/>
</dbReference>
<evidence type="ECO:0000256" key="6">
    <source>
        <dbReference type="ARBA" id="ARBA00022840"/>
    </source>
</evidence>
<dbReference type="InterPro" id="IPR016527">
    <property type="entry name" value="ORC4"/>
</dbReference>
<feature type="domain" description="AAA+ ATPase" evidence="11">
    <location>
        <begin position="367"/>
        <end position="528"/>
    </location>
</feature>
<dbReference type="SUPFAM" id="SSF52540">
    <property type="entry name" value="P-loop containing nucleoside triphosphate hydrolases"/>
    <property type="match status" value="1"/>
</dbReference>
<evidence type="ECO:0000256" key="10">
    <source>
        <dbReference type="SAM" id="MobiDB-lite"/>
    </source>
</evidence>
<evidence type="ECO:0000256" key="9">
    <source>
        <dbReference type="ARBA" id="ARBA00046777"/>
    </source>
</evidence>
<gene>
    <name evidence="12" type="ORF">GE061_011732</name>
</gene>
<feature type="region of interest" description="Disordered" evidence="10">
    <location>
        <begin position="193"/>
        <end position="215"/>
    </location>
</feature>
<keyword evidence="8" id="KW-0539">Nucleus</keyword>
<evidence type="ECO:0000256" key="3">
    <source>
        <dbReference type="ARBA" id="ARBA00019083"/>
    </source>
</evidence>
<protein>
    <recommendedName>
        <fullName evidence="3">Origin recognition complex subunit 4</fullName>
    </recommendedName>
</protein>
<accession>A0A8S9XYL9</accession>
<dbReference type="GO" id="GO:0006270">
    <property type="term" value="P:DNA replication initiation"/>
    <property type="evidence" value="ECO:0007669"/>
    <property type="project" value="TreeGrafter"/>
</dbReference>
<dbReference type="PANTHER" id="PTHR12087:SF0">
    <property type="entry name" value="ORIGIN RECOGNITION COMPLEX SUBUNIT 4"/>
    <property type="match status" value="1"/>
</dbReference>
<dbReference type="OrthoDB" id="343623at2759"/>
<feature type="region of interest" description="Disordered" evidence="10">
    <location>
        <begin position="1"/>
        <end position="42"/>
    </location>
</feature>
<dbReference type="InterPro" id="IPR041664">
    <property type="entry name" value="AAA_16"/>
</dbReference>
<feature type="compositionally biased region" description="Low complexity" evidence="10">
    <location>
        <begin position="25"/>
        <end position="36"/>
    </location>
</feature>
<dbReference type="InterPro" id="IPR032705">
    <property type="entry name" value="ORC4_C"/>
</dbReference>
<comment type="subunit">
    <text evidence="9">Component of ORC, a complex composed of at least 6 subunits: ORC1, ORC2, ORC3, ORC4, ORC5 and ORC6. ORC is regulated in a cell-cycle dependent manner. It is sequentially assembled at the exit from anaphase of mitosis and disassembled as cells enter S phase. Interacts with DBF4. Interacts with POLQ.</text>
</comment>
<feature type="compositionally biased region" description="Basic and acidic residues" evidence="10">
    <location>
        <begin position="1"/>
        <end position="23"/>
    </location>
</feature>
<evidence type="ECO:0000313" key="12">
    <source>
        <dbReference type="EMBL" id="KAF6214003.1"/>
    </source>
</evidence>
<keyword evidence="5" id="KW-0547">Nucleotide-binding</keyword>
<name>A0A8S9XYL9_APOLU</name>
<keyword evidence="4" id="KW-0235">DNA replication</keyword>
<dbReference type="InterPro" id="IPR003593">
    <property type="entry name" value="AAA+_ATPase"/>
</dbReference>
<dbReference type="Pfam" id="PF13191">
    <property type="entry name" value="AAA_16"/>
    <property type="match status" value="1"/>
</dbReference>
<evidence type="ECO:0000256" key="2">
    <source>
        <dbReference type="ARBA" id="ARBA00005334"/>
    </source>
</evidence>
<evidence type="ECO:0000256" key="8">
    <source>
        <dbReference type="ARBA" id="ARBA00023242"/>
    </source>
</evidence>
<dbReference type="Gene3D" id="3.40.50.300">
    <property type="entry name" value="P-loop containing nucleotide triphosphate hydrolases"/>
    <property type="match status" value="1"/>
</dbReference>
<proteinExistence type="inferred from homology"/>
<keyword evidence="13" id="KW-1185">Reference proteome</keyword>
<evidence type="ECO:0000313" key="13">
    <source>
        <dbReference type="Proteomes" id="UP000466442"/>
    </source>
</evidence>
<evidence type="ECO:0000256" key="7">
    <source>
        <dbReference type="ARBA" id="ARBA00023125"/>
    </source>
</evidence>
<organism evidence="12 13">
    <name type="scientific">Apolygus lucorum</name>
    <name type="common">Small green plant bug</name>
    <name type="synonym">Lygocoris lucorum</name>
    <dbReference type="NCBI Taxonomy" id="248454"/>
    <lineage>
        <taxon>Eukaryota</taxon>
        <taxon>Metazoa</taxon>
        <taxon>Ecdysozoa</taxon>
        <taxon>Arthropoda</taxon>
        <taxon>Hexapoda</taxon>
        <taxon>Insecta</taxon>
        <taxon>Pterygota</taxon>
        <taxon>Neoptera</taxon>
        <taxon>Paraneoptera</taxon>
        <taxon>Hemiptera</taxon>
        <taxon>Heteroptera</taxon>
        <taxon>Panheteroptera</taxon>
        <taxon>Cimicomorpha</taxon>
        <taxon>Miridae</taxon>
        <taxon>Mirini</taxon>
        <taxon>Apolygus</taxon>
    </lineage>
</organism>
<evidence type="ECO:0000256" key="1">
    <source>
        <dbReference type="ARBA" id="ARBA00004123"/>
    </source>
</evidence>
<dbReference type="InterPro" id="IPR027417">
    <property type="entry name" value="P-loop_NTPase"/>
</dbReference>
<comment type="subcellular location">
    <subcellularLocation>
        <location evidence="1">Nucleus</location>
    </subcellularLocation>
</comment>
<evidence type="ECO:0000256" key="4">
    <source>
        <dbReference type="ARBA" id="ARBA00022705"/>
    </source>
</evidence>
<dbReference type="AlphaFoldDB" id="A0A8S9XYL9"/>
<dbReference type="CDD" id="cd00009">
    <property type="entry name" value="AAA"/>
    <property type="match status" value="1"/>
</dbReference>
<comment type="caution">
    <text evidence="12">The sequence shown here is derived from an EMBL/GenBank/DDBJ whole genome shotgun (WGS) entry which is preliminary data.</text>
</comment>
<dbReference type="EMBL" id="WIXP02000003">
    <property type="protein sequence ID" value="KAF6214003.1"/>
    <property type="molecule type" value="Genomic_DNA"/>
</dbReference>
<dbReference type="GO" id="GO:0005737">
    <property type="term" value="C:cytoplasm"/>
    <property type="evidence" value="ECO:0007669"/>
    <property type="project" value="UniProtKB-ARBA"/>
</dbReference>
<keyword evidence="6" id="KW-0067">ATP-binding</keyword>
<comment type="similarity">
    <text evidence="2">Belongs to the ORC4 family.</text>
</comment>
<dbReference type="Proteomes" id="UP000466442">
    <property type="component" value="Unassembled WGS sequence"/>
</dbReference>
<evidence type="ECO:0000259" key="11">
    <source>
        <dbReference type="SMART" id="SM00382"/>
    </source>
</evidence>
<dbReference type="GO" id="GO:0003688">
    <property type="term" value="F:DNA replication origin binding"/>
    <property type="evidence" value="ECO:0007669"/>
    <property type="project" value="TreeGrafter"/>
</dbReference>
<dbReference type="Pfam" id="PF14629">
    <property type="entry name" value="ORC4_C"/>
    <property type="match status" value="1"/>
</dbReference>
<evidence type="ECO:0000256" key="5">
    <source>
        <dbReference type="ARBA" id="ARBA00022741"/>
    </source>
</evidence>
<sequence>MPKGKDLTHLGREMERAWDERRSRSSSPVSRPALPRGRSRSPVATRFTRVRQSIDVEYEWSVLWSGAEKMYHATSATNRNAGWQRFESAAEILRRHMADLTTAAQAVPKTEDIAAEPVRQLNQSQSPPCDPVEIARTVAGMMTARPRTPPVINMAELARLISENLKIERAPPYSPIVDVTRITNLVEERLEAKQKAAAQHPTSLSETAEVSELTADLPPLRLSTSSTSEDESTTVVQPATITPIEQSASTSTTRPAATAKASRKSDRRCLACGKARAHNSRLWCEACRMFLVRAKKAAETDKPYTCVVTSHNNKPDTTNCRGCRLRLGSSVKDHLKERLVVSPSLRGLHGERAHLLNILKRTVCFGESDSLLVVGPRGTGKTLLVNTCLQDLNDDEECCEGYSVVLLSGLVHTDDNLALKDIIQQLHVDELEGDRVTGSFADNLLFVLQSLKSGDRKSSKPIIFVLDEFQLFCEHRNQTLLYNLFDVAQSAQAPICVVGVTCRVDITELLEKRVKSRFSHRQINLFYNARLDDRTEAVRTYLSLPSAERRSKISFPELFVKKWNSSLEVALKDDRVSSLLERHLELDPSEKSLKNILFWLISNIHNDDEGISAKMMKDALSRTLNLDVKVSVLKDLSILELCLIIAMRHHCDIYEGEPFNFEMVLKQYMKFANQNLGNQVTQRPIIYKAFERIKDLELIQAVGGTTKGYKKEYQLYTFNLLLGQVNEAVNSFSGLPTDVAHWASSSMTS</sequence>
<dbReference type="FunFam" id="3.40.50.300:FF:000649">
    <property type="entry name" value="Origin recognition complex subunit 4"/>
    <property type="match status" value="1"/>
</dbReference>
<dbReference type="SMART" id="SM00382">
    <property type="entry name" value="AAA"/>
    <property type="match status" value="1"/>
</dbReference>